<protein>
    <recommendedName>
        <fullName evidence="2">AbiTii domain-containing protein</fullName>
    </recommendedName>
</protein>
<gene>
    <name evidence="1" type="ORF">LCGC14_2618610</name>
</gene>
<evidence type="ECO:0000313" key="1">
    <source>
        <dbReference type="EMBL" id="KKL04182.1"/>
    </source>
</evidence>
<sequence length="190" mass="21296">LTEFQNNMLARVYDWLDDEHQFGPYVLRETVWEHKWVSDTGTECPSYRIRHGTIMALLEKEDHMPTPEYDELKKYIDSIANVVAGAVATITVDVQDLESGATKVPIWPVGEVDLTTIRHRGYHSLQAKAVVVSLKSITEALVRARDALANHVNMHNSSGGPMDFSSGGFIDTLSESLTEIEKEVNRLGKN</sequence>
<comment type="caution">
    <text evidence="1">The sequence shown here is derived from an EMBL/GenBank/DDBJ whole genome shotgun (WGS) entry which is preliminary data.</text>
</comment>
<organism evidence="1">
    <name type="scientific">marine sediment metagenome</name>
    <dbReference type="NCBI Taxonomy" id="412755"/>
    <lineage>
        <taxon>unclassified sequences</taxon>
        <taxon>metagenomes</taxon>
        <taxon>ecological metagenomes</taxon>
    </lineage>
</organism>
<dbReference type="EMBL" id="LAZR01044633">
    <property type="protein sequence ID" value="KKL04182.1"/>
    <property type="molecule type" value="Genomic_DNA"/>
</dbReference>
<name>A0A0F9ARB7_9ZZZZ</name>
<feature type="non-terminal residue" evidence="1">
    <location>
        <position position="1"/>
    </location>
</feature>
<accession>A0A0F9ARB7</accession>
<evidence type="ECO:0008006" key="2">
    <source>
        <dbReference type="Google" id="ProtNLM"/>
    </source>
</evidence>
<dbReference type="AlphaFoldDB" id="A0A0F9ARB7"/>
<proteinExistence type="predicted"/>
<reference evidence="1" key="1">
    <citation type="journal article" date="2015" name="Nature">
        <title>Complex archaea that bridge the gap between prokaryotes and eukaryotes.</title>
        <authorList>
            <person name="Spang A."/>
            <person name="Saw J.H."/>
            <person name="Jorgensen S.L."/>
            <person name="Zaremba-Niedzwiedzka K."/>
            <person name="Martijn J."/>
            <person name="Lind A.E."/>
            <person name="van Eijk R."/>
            <person name="Schleper C."/>
            <person name="Guy L."/>
            <person name="Ettema T.J."/>
        </authorList>
    </citation>
    <scope>NUCLEOTIDE SEQUENCE</scope>
</reference>